<feature type="signal peptide" evidence="4">
    <location>
        <begin position="1"/>
        <end position="22"/>
    </location>
</feature>
<evidence type="ECO:0000256" key="4">
    <source>
        <dbReference type="SAM" id="SignalP"/>
    </source>
</evidence>
<keyword evidence="2 4" id="KW-0732">Signal</keyword>
<evidence type="ECO:0000256" key="1">
    <source>
        <dbReference type="ARBA" id="ARBA00010088"/>
    </source>
</evidence>
<dbReference type="InterPro" id="IPR051601">
    <property type="entry name" value="Serine_prot/Carboxylest_S33"/>
</dbReference>
<dbReference type="EMBL" id="BAABDD010000022">
    <property type="protein sequence ID" value="GAA3756065.1"/>
    <property type="molecule type" value="Genomic_DNA"/>
</dbReference>
<dbReference type="Pfam" id="PF08386">
    <property type="entry name" value="Abhydrolase_4"/>
    <property type="match status" value="1"/>
</dbReference>
<evidence type="ECO:0000256" key="3">
    <source>
        <dbReference type="ARBA" id="ARBA00022801"/>
    </source>
</evidence>
<sequence>MKRGSRCVALAMVVSLLAAGCAADSGQQGQSAPAGLATFYEQQVRWRGCGDDAAGFECATVEVPLDYDAPEGERLEIAVKRLPAADGHARGSLLVNPGGPGGSGVDYVSVAGSALSERLRAEFDIVGFDPRGVGESSPVRCLDRDGLDDYLGHDAGSDGDSAVARLTPRERAELAQVNREFVEACERRSGELLPHMDTVSTARDMDVLRGVLGDTALTYLGKSYGTYLGAVYADLFPERVRALALDGAIDPNLNQLQMSLHQAEGFTLALEAFIDDCLSLRRCPLARGGATTAEQATANLSDLLVAAQREPLATTMGDGREVNRTRVETALISALYNESYWPRARDALADAFDGDGTALLRLADQLYDREPGEDYENTTAALIAVNCSDHPNPRDIDAYADAAAEAAEIAPLFGPSLAWGALPCAYWPAEATVEPVQVDAPGAAPILVVGTTRDPATPYQWAQNLAGALESGVLLTHESGGHTAYRSGSVCVDETVDTYLIEAEPPEDATVCR</sequence>
<comment type="caution">
    <text evidence="6">The sequence shown here is derived from an EMBL/GenBank/DDBJ whole genome shotgun (WGS) entry which is preliminary data.</text>
</comment>
<dbReference type="Proteomes" id="UP001500908">
    <property type="component" value="Unassembled WGS sequence"/>
</dbReference>
<keyword evidence="3 6" id="KW-0378">Hydrolase</keyword>
<gene>
    <name evidence="6" type="ORF">GCM10022402_38190</name>
</gene>
<comment type="similarity">
    <text evidence="1">Belongs to the peptidase S33 family.</text>
</comment>
<dbReference type="InterPro" id="IPR013595">
    <property type="entry name" value="Pept_S33_TAP-like_C"/>
</dbReference>
<accession>A0ABP7GAN2</accession>
<organism evidence="6 7">
    <name type="scientific">Salinactinospora qingdaonensis</name>
    <dbReference type="NCBI Taxonomy" id="702744"/>
    <lineage>
        <taxon>Bacteria</taxon>
        <taxon>Bacillati</taxon>
        <taxon>Actinomycetota</taxon>
        <taxon>Actinomycetes</taxon>
        <taxon>Streptosporangiales</taxon>
        <taxon>Nocardiopsidaceae</taxon>
        <taxon>Salinactinospora</taxon>
    </lineage>
</organism>
<dbReference type="InterPro" id="IPR029058">
    <property type="entry name" value="AB_hydrolase_fold"/>
</dbReference>
<evidence type="ECO:0000313" key="6">
    <source>
        <dbReference type="EMBL" id="GAA3756065.1"/>
    </source>
</evidence>
<dbReference type="PANTHER" id="PTHR43248">
    <property type="entry name" value="2-SUCCINYL-6-HYDROXY-2,4-CYCLOHEXADIENE-1-CARBOXYLATE SYNTHASE"/>
    <property type="match status" value="1"/>
</dbReference>
<evidence type="ECO:0000313" key="7">
    <source>
        <dbReference type="Proteomes" id="UP001500908"/>
    </source>
</evidence>
<reference evidence="7" key="1">
    <citation type="journal article" date="2019" name="Int. J. Syst. Evol. Microbiol.">
        <title>The Global Catalogue of Microorganisms (GCM) 10K type strain sequencing project: providing services to taxonomists for standard genome sequencing and annotation.</title>
        <authorList>
            <consortium name="The Broad Institute Genomics Platform"/>
            <consortium name="The Broad Institute Genome Sequencing Center for Infectious Disease"/>
            <person name="Wu L."/>
            <person name="Ma J."/>
        </authorList>
    </citation>
    <scope>NUCLEOTIDE SEQUENCE [LARGE SCALE GENOMIC DNA]</scope>
    <source>
        <strain evidence="7">JCM 17137</strain>
    </source>
</reference>
<dbReference type="Gene3D" id="3.40.50.1820">
    <property type="entry name" value="alpha/beta hydrolase"/>
    <property type="match status" value="1"/>
</dbReference>
<keyword evidence="7" id="KW-1185">Reference proteome</keyword>
<evidence type="ECO:0000256" key="2">
    <source>
        <dbReference type="ARBA" id="ARBA00022729"/>
    </source>
</evidence>
<feature type="chain" id="PRO_5046970194" evidence="4">
    <location>
        <begin position="23"/>
        <end position="513"/>
    </location>
</feature>
<proteinExistence type="inferred from homology"/>
<dbReference type="PROSITE" id="PS51257">
    <property type="entry name" value="PROKAR_LIPOPROTEIN"/>
    <property type="match status" value="1"/>
</dbReference>
<name>A0ABP7GAN2_9ACTN</name>
<dbReference type="GO" id="GO:0016787">
    <property type="term" value="F:hydrolase activity"/>
    <property type="evidence" value="ECO:0007669"/>
    <property type="project" value="UniProtKB-KW"/>
</dbReference>
<feature type="domain" description="Peptidase S33 tripeptidyl aminopeptidase-like C-terminal" evidence="5">
    <location>
        <begin position="410"/>
        <end position="512"/>
    </location>
</feature>
<dbReference type="PANTHER" id="PTHR43248:SF29">
    <property type="entry name" value="TRIPEPTIDYL AMINOPEPTIDASE"/>
    <property type="match status" value="1"/>
</dbReference>
<evidence type="ECO:0000259" key="5">
    <source>
        <dbReference type="Pfam" id="PF08386"/>
    </source>
</evidence>
<dbReference type="SUPFAM" id="SSF53474">
    <property type="entry name" value="alpha/beta-Hydrolases"/>
    <property type="match status" value="1"/>
</dbReference>
<protein>
    <submittedName>
        <fullName evidence="6">Alpha/beta hydrolase</fullName>
    </submittedName>
</protein>